<comment type="caution">
    <text evidence="5">The sequence shown here is derived from an EMBL/GenBank/DDBJ whole genome shotgun (WGS) entry which is preliminary data.</text>
</comment>
<dbReference type="Pfam" id="PF01425">
    <property type="entry name" value="Amidase"/>
    <property type="match status" value="1"/>
</dbReference>
<evidence type="ECO:0000313" key="5">
    <source>
        <dbReference type="EMBL" id="MDX8542064.1"/>
    </source>
</evidence>
<dbReference type="Proteomes" id="UP001276564">
    <property type="component" value="Unassembled WGS sequence"/>
</dbReference>
<dbReference type="InterPro" id="IPR000120">
    <property type="entry name" value="Amidase"/>
</dbReference>
<evidence type="ECO:0000256" key="2">
    <source>
        <dbReference type="ARBA" id="ARBA00009199"/>
    </source>
</evidence>
<dbReference type="InterPro" id="IPR036928">
    <property type="entry name" value="AS_sf"/>
</dbReference>
<dbReference type="PANTHER" id="PTHR11895:SF7">
    <property type="entry name" value="GLUTAMYL-TRNA(GLN) AMIDOTRANSFERASE SUBUNIT A, MITOCHONDRIAL"/>
    <property type="match status" value="1"/>
</dbReference>
<dbReference type="EMBL" id="JAVIIP010000054">
    <property type="protein sequence ID" value="MDX8542064.1"/>
    <property type="molecule type" value="Genomic_DNA"/>
</dbReference>
<accession>A0ABU5AXL1</accession>
<keyword evidence="6" id="KW-1185">Reference proteome</keyword>
<evidence type="ECO:0000256" key="1">
    <source>
        <dbReference type="ARBA" id="ARBA00003871"/>
    </source>
</evidence>
<sequence>MKLHEYSSYDATGLAELVSRREVTTVELARLAREAHDQMNPKLNAVVEFYADAESVPGSDAGLFGGVPFLRKDISATEAGRLYECGSRLYRGFRPTVDSYFVERARAGGLRIVGRTTTTELGVSALSETAMCGITRNPWNLDRTVGGSSSGSGAAVAAGIVPIASASDGGGSIRIPASYCGLVGLNPSRGRISGGPSRQDSGIGMSRSFVLCRTVRDMAAALDVLSGSYPGDPFLIPGPERTYVEELSQPSGRLRIGVALSSWAEVKLDPEIRDRVAETAKVLEAMGHVVQEIGPPFSVSDYREVIAGATYLGRANLDVVANALGRTVDETTLEKINLIIYESAKHLPLSYAEKVFEYARKIRFDVGKAVKDFDIVLTPTMPCTALPHNTHSTEEMSVDEYLTLDAVGFCQYLGVFSVTGQPSVSLPLFSSIEGLPIGIQIVGRFADEATVVRVAKDLEQAFPWAKRRPPVFAGIAG</sequence>
<organism evidence="5 6">
    <name type="scientific">Mesorhizobium abyssinicae</name>
    <dbReference type="NCBI Taxonomy" id="1209958"/>
    <lineage>
        <taxon>Bacteria</taxon>
        <taxon>Pseudomonadati</taxon>
        <taxon>Pseudomonadota</taxon>
        <taxon>Alphaproteobacteria</taxon>
        <taxon>Hyphomicrobiales</taxon>
        <taxon>Phyllobacteriaceae</taxon>
        <taxon>Mesorhizobium</taxon>
    </lineage>
</organism>
<comment type="similarity">
    <text evidence="2">Belongs to the amidase family.</text>
</comment>
<name>A0ABU5AXL1_9HYPH</name>
<gene>
    <name evidence="5" type="ORF">RFM23_31290</name>
</gene>
<dbReference type="SUPFAM" id="SSF75304">
    <property type="entry name" value="Amidase signature (AS) enzymes"/>
    <property type="match status" value="1"/>
</dbReference>
<dbReference type="RefSeq" id="WP_320322213.1">
    <property type="nucleotide sequence ID" value="NZ_JAVIIP010000054.1"/>
</dbReference>
<evidence type="ECO:0000313" key="6">
    <source>
        <dbReference type="Proteomes" id="UP001276564"/>
    </source>
</evidence>
<dbReference type="InterPro" id="IPR023631">
    <property type="entry name" value="Amidase_dom"/>
</dbReference>
<dbReference type="Gene3D" id="3.90.1300.10">
    <property type="entry name" value="Amidase signature (AS) domain"/>
    <property type="match status" value="1"/>
</dbReference>
<comment type="function">
    <text evidence="1">Hydrolyzes indole-3-acetamide (IAM) into indole-3-acetic acid (IAA).</text>
</comment>
<evidence type="ECO:0000259" key="4">
    <source>
        <dbReference type="Pfam" id="PF01425"/>
    </source>
</evidence>
<dbReference type="InterPro" id="IPR020556">
    <property type="entry name" value="Amidase_CS"/>
</dbReference>
<dbReference type="PROSITE" id="PS00571">
    <property type="entry name" value="AMIDASES"/>
    <property type="match status" value="1"/>
</dbReference>
<evidence type="ECO:0000256" key="3">
    <source>
        <dbReference type="ARBA" id="ARBA00021874"/>
    </source>
</evidence>
<reference evidence="5 6" key="1">
    <citation type="submission" date="2023-08" db="EMBL/GenBank/DDBJ databases">
        <title>Implementing the SeqCode for naming new Mesorhizobium species isolated from Vachellia karroo root nodules.</title>
        <authorList>
            <person name="Van Lill M."/>
        </authorList>
    </citation>
    <scope>NUCLEOTIDE SEQUENCE [LARGE SCALE GENOMIC DNA]</scope>
    <source>
        <strain evidence="5 6">VK4B</strain>
    </source>
</reference>
<protein>
    <recommendedName>
        <fullName evidence="3">Indoleacetamide hydrolase</fullName>
    </recommendedName>
</protein>
<feature type="domain" description="Amidase" evidence="4">
    <location>
        <begin position="37"/>
        <end position="451"/>
    </location>
</feature>
<proteinExistence type="inferred from homology"/>
<dbReference type="PANTHER" id="PTHR11895">
    <property type="entry name" value="TRANSAMIDASE"/>
    <property type="match status" value="1"/>
</dbReference>